<dbReference type="PANTHER" id="PTHR45629">
    <property type="entry name" value="SNF2/RAD54 FAMILY MEMBER"/>
    <property type="match status" value="1"/>
</dbReference>
<accession>A0A4U0UGA6</accession>
<dbReference type="InterPro" id="IPR000330">
    <property type="entry name" value="SNF2_N"/>
</dbReference>
<name>A0A4U0UGA6_9PEZI</name>
<evidence type="ECO:0000256" key="2">
    <source>
        <dbReference type="ARBA" id="ARBA00022840"/>
    </source>
</evidence>
<dbReference type="OrthoDB" id="5399953at2759"/>
<dbReference type="InterPro" id="IPR027417">
    <property type="entry name" value="P-loop_NTPase"/>
</dbReference>
<comment type="caution">
    <text evidence="4">The sequence shown here is derived from an EMBL/GenBank/DDBJ whole genome shotgun (WGS) entry which is preliminary data.</text>
</comment>
<keyword evidence="1" id="KW-0547">Nucleotide-binding</keyword>
<gene>
    <name evidence="4" type="ORF">B0A54_13765</name>
</gene>
<evidence type="ECO:0000313" key="5">
    <source>
        <dbReference type="Proteomes" id="UP000310066"/>
    </source>
</evidence>
<organism evidence="4 5">
    <name type="scientific">Friedmanniomyces endolithicus</name>
    <dbReference type="NCBI Taxonomy" id="329885"/>
    <lineage>
        <taxon>Eukaryota</taxon>
        <taxon>Fungi</taxon>
        <taxon>Dikarya</taxon>
        <taxon>Ascomycota</taxon>
        <taxon>Pezizomycotina</taxon>
        <taxon>Dothideomycetes</taxon>
        <taxon>Dothideomycetidae</taxon>
        <taxon>Mycosphaerellales</taxon>
        <taxon>Teratosphaeriaceae</taxon>
        <taxon>Friedmanniomyces</taxon>
    </lineage>
</organism>
<dbReference type="Proteomes" id="UP000310066">
    <property type="component" value="Unassembled WGS sequence"/>
</dbReference>
<dbReference type="SUPFAM" id="SSF52540">
    <property type="entry name" value="P-loop containing nucleoside triphosphate hydrolases"/>
    <property type="match status" value="1"/>
</dbReference>
<evidence type="ECO:0000256" key="1">
    <source>
        <dbReference type="ARBA" id="ARBA00022741"/>
    </source>
</evidence>
<dbReference type="Pfam" id="PF00176">
    <property type="entry name" value="SNF2-rel_dom"/>
    <property type="match status" value="1"/>
</dbReference>
<dbReference type="GO" id="GO:0015616">
    <property type="term" value="F:DNA translocase activity"/>
    <property type="evidence" value="ECO:0007669"/>
    <property type="project" value="TreeGrafter"/>
</dbReference>
<dbReference type="STRING" id="329885.A0A4U0UGA6"/>
<sequence length="251" mass="29084">MGMSKTLEAICAMVDLSKRYLGAFNLIVTTKACVNQWRDELFWNFEPEHRPRVLILKDPKMSPEELLDRGVEYVICSYQFVRFRWEVYCRVVDAFASLKNGTVSEAKARGIKDQYLFKPRQTNSLHSGIYRLLGRPIRCMILDEGHLIKNERSSTYKALKNVDARFVFTLTGTLLVNRWMDAFGPISFFKNRPFDTRKRFSKAFCRGDISSVVAEPSRSKEARLVKFLQGVSRERNERQGEDIKGDEHHAG</sequence>
<dbReference type="GO" id="GO:0005524">
    <property type="term" value="F:ATP binding"/>
    <property type="evidence" value="ECO:0007669"/>
    <property type="project" value="InterPro"/>
</dbReference>
<keyword evidence="2" id="KW-0067">ATP-binding</keyword>
<dbReference type="InterPro" id="IPR014001">
    <property type="entry name" value="Helicase_ATP-bd"/>
</dbReference>
<dbReference type="InterPro" id="IPR038718">
    <property type="entry name" value="SNF2-like_sf"/>
</dbReference>
<dbReference type="Gene3D" id="3.40.50.10810">
    <property type="entry name" value="Tandem AAA-ATPase domain"/>
    <property type="match status" value="2"/>
</dbReference>
<dbReference type="AlphaFoldDB" id="A0A4U0UGA6"/>
<dbReference type="PANTHER" id="PTHR45629:SF7">
    <property type="entry name" value="DNA EXCISION REPAIR PROTEIN ERCC-6-RELATED"/>
    <property type="match status" value="1"/>
</dbReference>
<proteinExistence type="predicted"/>
<dbReference type="PROSITE" id="PS51192">
    <property type="entry name" value="HELICASE_ATP_BIND_1"/>
    <property type="match status" value="1"/>
</dbReference>
<evidence type="ECO:0000313" key="4">
    <source>
        <dbReference type="EMBL" id="TKA34621.1"/>
    </source>
</evidence>
<evidence type="ECO:0000259" key="3">
    <source>
        <dbReference type="PROSITE" id="PS51192"/>
    </source>
</evidence>
<dbReference type="EMBL" id="NAJP01000078">
    <property type="protein sequence ID" value="TKA34621.1"/>
    <property type="molecule type" value="Genomic_DNA"/>
</dbReference>
<protein>
    <recommendedName>
        <fullName evidence="3">Helicase ATP-binding domain-containing protein</fullName>
    </recommendedName>
</protein>
<feature type="domain" description="Helicase ATP-binding" evidence="3">
    <location>
        <begin position="1"/>
        <end position="192"/>
    </location>
</feature>
<reference evidence="4 5" key="1">
    <citation type="submission" date="2017-03" db="EMBL/GenBank/DDBJ databases">
        <title>Genomes of endolithic fungi from Antarctica.</title>
        <authorList>
            <person name="Coleine C."/>
            <person name="Masonjones S."/>
            <person name="Stajich J.E."/>
        </authorList>
    </citation>
    <scope>NUCLEOTIDE SEQUENCE [LARGE SCALE GENOMIC DNA]</scope>
    <source>
        <strain evidence="4 5">CCFEE 5311</strain>
    </source>
</reference>
<dbReference type="InterPro" id="IPR050496">
    <property type="entry name" value="SNF2_RAD54_helicase_repair"/>
</dbReference>